<proteinExistence type="predicted"/>
<feature type="domain" description="HTH marR-type" evidence="4">
    <location>
        <begin position="6"/>
        <end position="138"/>
    </location>
</feature>
<dbReference type="PANTHER" id="PTHR42756:SF1">
    <property type="entry name" value="TRANSCRIPTIONAL REPRESSOR OF EMRAB OPERON"/>
    <property type="match status" value="1"/>
</dbReference>
<keyword evidence="2" id="KW-0238">DNA-binding</keyword>
<name>A0A411YYX6_9RHOB</name>
<dbReference type="AlphaFoldDB" id="A0A411YYX6"/>
<dbReference type="PRINTS" id="PR00598">
    <property type="entry name" value="HTHMARR"/>
</dbReference>
<organism evidence="5 6">
    <name type="scientific">Pseudotabrizicola alkalilacus</name>
    <dbReference type="NCBI Taxonomy" id="2305252"/>
    <lineage>
        <taxon>Bacteria</taxon>
        <taxon>Pseudomonadati</taxon>
        <taxon>Pseudomonadota</taxon>
        <taxon>Alphaproteobacteria</taxon>
        <taxon>Rhodobacterales</taxon>
        <taxon>Paracoccaceae</taxon>
        <taxon>Pseudotabrizicola</taxon>
    </lineage>
</organism>
<accession>A0A411YYX6</accession>
<reference evidence="5 6" key="1">
    <citation type="submission" date="2018-08" db="EMBL/GenBank/DDBJ databases">
        <title>Flavobacterium tibetense sp. nov., isolated from a wetland YonghuCo on Tibetan Plateau.</title>
        <authorList>
            <person name="Phurbu D."/>
            <person name="Lu H."/>
            <person name="Xing P."/>
        </authorList>
    </citation>
    <scope>NUCLEOTIDE SEQUENCE [LARGE SCALE GENOMIC DNA]</scope>
    <source>
        <strain evidence="5 6">DJC</strain>
    </source>
</reference>
<dbReference type="PANTHER" id="PTHR42756">
    <property type="entry name" value="TRANSCRIPTIONAL REGULATOR, MARR"/>
    <property type="match status" value="1"/>
</dbReference>
<keyword evidence="3" id="KW-0804">Transcription</keyword>
<dbReference type="GO" id="GO:0003677">
    <property type="term" value="F:DNA binding"/>
    <property type="evidence" value="ECO:0007669"/>
    <property type="project" value="UniProtKB-KW"/>
</dbReference>
<evidence type="ECO:0000313" key="6">
    <source>
        <dbReference type="Proteomes" id="UP000284547"/>
    </source>
</evidence>
<evidence type="ECO:0000256" key="3">
    <source>
        <dbReference type="ARBA" id="ARBA00023163"/>
    </source>
</evidence>
<comment type="caution">
    <text evidence="5">The sequence shown here is derived from an EMBL/GenBank/DDBJ whole genome shotgun (WGS) entry which is preliminary data.</text>
</comment>
<keyword evidence="1" id="KW-0805">Transcription regulation</keyword>
<gene>
    <name evidence="5" type="ORF">D1012_17650</name>
</gene>
<keyword evidence="6" id="KW-1185">Reference proteome</keyword>
<dbReference type="SUPFAM" id="SSF46785">
    <property type="entry name" value="Winged helix' DNA-binding domain"/>
    <property type="match status" value="1"/>
</dbReference>
<dbReference type="InterPro" id="IPR000835">
    <property type="entry name" value="HTH_MarR-typ"/>
</dbReference>
<dbReference type="InterPro" id="IPR036388">
    <property type="entry name" value="WH-like_DNA-bd_sf"/>
</dbReference>
<evidence type="ECO:0000313" key="5">
    <source>
        <dbReference type="EMBL" id="RGP35969.1"/>
    </source>
</evidence>
<dbReference type="InterPro" id="IPR036390">
    <property type="entry name" value="WH_DNA-bd_sf"/>
</dbReference>
<dbReference type="SMART" id="SM00347">
    <property type="entry name" value="HTH_MARR"/>
    <property type="match status" value="1"/>
</dbReference>
<dbReference type="Pfam" id="PF01047">
    <property type="entry name" value="MarR"/>
    <property type="match status" value="1"/>
</dbReference>
<evidence type="ECO:0000259" key="4">
    <source>
        <dbReference type="PROSITE" id="PS50995"/>
    </source>
</evidence>
<dbReference type="PROSITE" id="PS50995">
    <property type="entry name" value="HTH_MARR_2"/>
    <property type="match status" value="1"/>
</dbReference>
<dbReference type="EMBL" id="QWEY01000011">
    <property type="protein sequence ID" value="RGP35969.1"/>
    <property type="molecule type" value="Genomic_DNA"/>
</dbReference>
<dbReference type="OrthoDB" id="8906692at2"/>
<dbReference type="Gene3D" id="1.10.10.10">
    <property type="entry name" value="Winged helix-like DNA-binding domain superfamily/Winged helix DNA-binding domain"/>
    <property type="match status" value="1"/>
</dbReference>
<sequence length="143" mass="16148">MPYRFTESVPYLLNRAGVSVAERFTRRLEEYEVSLPMYRVLAVLRQTGTHTLGELSAMVSVEMSTLSRLIGAMAKRDLVTRDRPQDNARIVLIDLTDGGRAMADKLMPIATHFEDTLVSNLDPAQVETLKSLLRQVNQQVEKL</sequence>
<dbReference type="GO" id="GO:0003700">
    <property type="term" value="F:DNA-binding transcription factor activity"/>
    <property type="evidence" value="ECO:0007669"/>
    <property type="project" value="InterPro"/>
</dbReference>
<dbReference type="Proteomes" id="UP000284547">
    <property type="component" value="Unassembled WGS sequence"/>
</dbReference>
<evidence type="ECO:0000256" key="2">
    <source>
        <dbReference type="ARBA" id="ARBA00023125"/>
    </source>
</evidence>
<protein>
    <submittedName>
        <fullName evidence="5">MarR family transcriptional regulator</fullName>
    </submittedName>
</protein>
<evidence type="ECO:0000256" key="1">
    <source>
        <dbReference type="ARBA" id="ARBA00023015"/>
    </source>
</evidence>